<gene>
    <name evidence="2" type="ORF">L613_008200000030</name>
</gene>
<feature type="signal peptide" evidence="1">
    <location>
        <begin position="1"/>
        <end position="21"/>
    </location>
</feature>
<evidence type="ECO:0000313" key="3">
    <source>
        <dbReference type="Proteomes" id="UP000321583"/>
    </source>
</evidence>
<dbReference type="RefSeq" id="WP_019399304.1">
    <property type="nucleotide sequence ID" value="NZ_VLJS01000116.1"/>
</dbReference>
<evidence type="ECO:0008006" key="4">
    <source>
        <dbReference type="Google" id="ProtNLM"/>
    </source>
</evidence>
<accession>A0A562D0S9</accession>
<evidence type="ECO:0000313" key="2">
    <source>
        <dbReference type="EMBL" id="TWH03359.1"/>
    </source>
</evidence>
<name>A0A562D0S9_9GAMM</name>
<dbReference type="OrthoDB" id="6196416at2"/>
<reference evidence="2 3" key="1">
    <citation type="submission" date="2019-07" db="EMBL/GenBank/DDBJ databases">
        <title>Genome sequencing of lignin-degrading bacterial isolates.</title>
        <authorList>
            <person name="Gladden J."/>
        </authorList>
    </citation>
    <scope>NUCLEOTIDE SEQUENCE [LARGE SCALE GENOMIC DNA]</scope>
    <source>
        <strain evidence="2 3">J19</strain>
    </source>
</reference>
<dbReference type="AlphaFoldDB" id="A0A562D0S9"/>
<evidence type="ECO:0000256" key="1">
    <source>
        <dbReference type="SAM" id="SignalP"/>
    </source>
</evidence>
<protein>
    <recommendedName>
        <fullName evidence="4">DUF4440 domain-containing protein</fullName>
    </recommendedName>
</protein>
<keyword evidence="1" id="KW-0732">Signal</keyword>
<dbReference type="Proteomes" id="UP000321583">
    <property type="component" value="Unassembled WGS sequence"/>
</dbReference>
<keyword evidence="3" id="KW-1185">Reference proteome</keyword>
<dbReference type="EMBL" id="VLJS01000116">
    <property type="protein sequence ID" value="TWH03359.1"/>
    <property type="molecule type" value="Genomic_DNA"/>
</dbReference>
<feature type="chain" id="PRO_5022209346" description="DUF4440 domain-containing protein" evidence="1">
    <location>
        <begin position="22"/>
        <end position="139"/>
    </location>
</feature>
<comment type="caution">
    <text evidence="2">The sequence shown here is derived from an EMBL/GenBank/DDBJ whole genome shotgun (WGS) entry which is preliminary data.</text>
</comment>
<proteinExistence type="predicted"/>
<sequence>MRIPGILLLLALCALVLPAHAMGKRQAQALGQAQEAFAAAVRWSDYEAALQLVDPEWLAAHPVSGLELERYRQLQVTRYREGTSSVLADGTVAREIEVGAVNRHTQAERTVRWRELWRWDAQARRWWQVSGLPDFWDGH</sequence>
<organism evidence="2 3">
    <name type="scientific">Pseudoxanthomonas taiwanensis J19</name>
    <dbReference type="NCBI Taxonomy" id="935569"/>
    <lineage>
        <taxon>Bacteria</taxon>
        <taxon>Pseudomonadati</taxon>
        <taxon>Pseudomonadota</taxon>
        <taxon>Gammaproteobacteria</taxon>
        <taxon>Lysobacterales</taxon>
        <taxon>Lysobacteraceae</taxon>
        <taxon>Pseudoxanthomonas</taxon>
    </lineage>
</organism>